<evidence type="ECO:0000313" key="2">
    <source>
        <dbReference type="EMBL" id="KAL3730207.1"/>
    </source>
</evidence>
<dbReference type="AlphaFoldDB" id="A0ABD3JXQ8"/>
<sequence>MSNACATKKSLKNNSKGRLPPKRGQVKVGIFRWVAKKVANIASMAGAGRKRSCIVDKPALATPHKCTIQPCNCPREFDEADGENKNN</sequence>
<protein>
    <submittedName>
        <fullName evidence="2">Uncharacterized protein</fullName>
    </submittedName>
</protein>
<organism evidence="2 3">
    <name type="scientific">Eucalyptus globulus</name>
    <name type="common">Tasmanian blue gum</name>
    <dbReference type="NCBI Taxonomy" id="34317"/>
    <lineage>
        <taxon>Eukaryota</taxon>
        <taxon>Viridiplantae</taxon>
        <taxon>Streptophyta</taxon>
        <taxon>Embryophyta</taxon>
        <taxon>Tracheophyta</taxon>
        <taxon>Spermatophyta</taxon>
        <taxon>Magnoliopsida</taxon>
        <taxon>eudicotyledons</taxon>
        <taxon>Gunneridae</taxon>
        <taxon>Pentapetalae</taxon>
        <taxon>rosids</taxon>
        <taxon>malvids</taxon>
        <taxon>Myrtales</taxon>
        <taxon>Myrtaceae</taxon>
        <taxon>Myrtoideae</taxon>
        <taxon>Eucalypteae</taxon>
        <taxon>Eucalyptus</taxon>
    </lineage>
</organism>
<accession>A0ABD3JXQ8</accession>
<proteinExistence type="predicted"/>
<name>A0ABD3JXQ8_EUCGL</name>
<comment type="caution">
    <text evidence="2">The sequence shown here is derived from an EMBL/GenBank/DDBJ whole genome shotgun (WGS) entry which is preliminary data.</text>
</comment>
<keyword evidence="3" id="KW-1185">Reference proteome</keyword>
<evidence type="ECO:0000256" key="1">
    <source>
        <dbReference type="SAM" id="MobiDB-lite"/>
    </source>
</evidence>
<dbReference type="Proteomes" id="UP001634007">
    <property type="component" value="Unassembled WGS sequence"/>
</dbReference>
<dbReference type="EMBL" id="JBJKBG010000007">
    <property type="protein sequence ID" value="KAL3730207.1"/>
    <property type="molecule type" value="Genomic_DNA"/>
</dbReference>
<reference evidence="2 3" key="1">
    <citation type="submission" date="2024-11" db="EMBL/GenBank/DDBJ databases">
        <title>Chromosome-level genome assembly of Eucalyptus globulus Labill. provides insights into its genome evolution.</title>
        <authorList>
            <person name="Li X."/>
        </authorList>
    </citation>
    <scope>NUCLEOTIDE SEQUENCE [LARGE SCALE GENOMIC DNA]</scope>
    <source>
        <strain evidence="2">CL2024</strain>
        <tissue evidence="2">Fresh tender leaves</tissue>
    </source>
</reference>
<gene>
    <name evidence="2" type="ORF">ACJRO7_027250</name>
</gene>
<feature type="region of interest" description="Disordered" evidence="1">
    <location>
        <begin position="1"/>
        <end position="24"/>
    </location>
</feature>
<evidence type="ECO:0000313" key="3">
    <source>
        <dbReference type="Proteomes" id="UP001634007"/>
    </source>
</evidence>